<evidence type="ECO:0000313" key="2">
    <source>
        <dbReference type="Proteomes" id="UP001592581"/>
    </source>
</evidence>
<evidence type="ECO:0000313" key="1">
    <source>
        <dbReference type="EMBL" id="MFC1440375.1"/>
    </source>
</evidence>
<protein>
    <submittedName>
        <fullName evidence="1">Uncharacterized protein</fullName>
    </submittedName>
</protein>
<name>A0ABV6XQ64_9ACTN</name>
<reference evidence="1 2" key="1">
    <citation type="submission" date="2024-06" db="EMBL/GenBank/DDBJ databases">
        <authorList>
            <person name="Lee S.D."/>
        </authorList>
    </citation>
    <scope>NUCLEOTIDE SEQUENCE [LARGE SCALE GENOMIC DNA]</scope>
    <source>
        <strain evidence="1 2">N1-10</strain>
    </source>
</reference>
<gene>
    <name evidence="1" type="ORF">ABUW04_19150</name>
</gene>
<proteinExistence type="predicted"/>
<dbReference type="EMBL" id="JBEUKS010000006">
    <property type="protein sequence ID" value="MFC1440375.1"/>
    <property type="molecule type" value="Genomic_DNA"/>
</dbReference>
<organism evidence="1 2">
    <name type="scientific">Streptacidiphilus jeojiensis</name>
    <dbReference type="NCBI Taxonomy" id="3229225"/>
    <lineage>
        <taxon>Bacteria</taxon>
        <taxon>Bacillati</taxon>
        <taxon>Actinomycetota</taxon>
        <taxon>Actinomycetes</taxon>
        <taxon>Kitasatosporales</taxon>
        <taxon>Streptomycetaceae</taxon>
        <taxon>Streptacidiphilus</taxon>
    </lineage>
</organism>
<keyword evidence="2" id="KW-1185">Reference proteome</keyword>
<accession>A0ABV6XQ64</accession>
<dbReference type="RefSeq" id="WP_380565880.1">
    <property type="nucleotide sequence ID" value="NZ_JBEUKS010000006.1"/>
</dbReference>
<dbReference type="Proteomes" id="UP001592581">
    <property type="component" value="Unassembled WGS sequence"/>
</dbReference>
<sequence length="76" mass="8351">MARFTIENNRTEPMEIIFEPSAVEITLEVNKGVLIEWEGDEIGEIVLTQDYVVVGSPAGGGMRAWDDDGDEILGVL</sequence>
<comment type="caution">
    <text evidence="1">The sequence shown here is derived from an EMBL/GenBank/DDBJ whole genome shotgun (WGS) entry which is preliminary data.</text>
</comment>